<dbReference type="InterPro" id="IPR038858">
    <property type="entry name" value="ScgII"/>
</dbReference>
<feature type="compositionally biased region" description="Basic and acidic residues" evidence="6">
    <location>
        <begin position="309"/>
        <end position="318"/>
    </location>
</feature>
<dbReference type="InterPro" id="IPR002347">
    <property type="entry name" value="SDR_fam"/>
</dbReference>
<evidence type="ECO:0000256" key="6">
    <source>
        <dbReference type="SAM" id="MobiDB-lite"/>
    </source>
</evidence>
<evidence type="ECO:0000256" key="4">
    <source>
        <dbReference type="ARBA" id="ARBA00022685"/>
    </source>
</evidence>
<evidence type="ECO:0000256" key="3">
    <source>
        <dbReference type="ARBA" id="ARBA00022525"/>
    </source>
</evidence>
<feature type="compositionally biased region" description="Acidic residues" evidence="6">
    <location>
        <begin position="386"/>
        <end position="398"/>
    </location>
</feature>
<dbReference type="InterPro" id="IPR036291">
    <property type="entry name" value="NAD(P)-bd_dom_sf"/>
</dbReference>
<feature type="compositionally biased region" description="Acidic residues" evidence="6">
    <location>
        <begin position="411"/>
        <end position="421"/>
    </location>
</feature>
<evidence type="ECO:0000259" key="7">
    <source>
        <dbReference type="Pfam" id="PF01498"/>
    </source>
</evidence>
<feature type="region of interest" description="Disordered" evidence="6">
    <location>
        <begin position="190"/>
        <end position="318"/>
    </location>
</feature>
<feature type="domain" description="Transposase Tc1-like" evidence="7">
    <location>
        <begin position="1221"/>
        <end position="1270"/>
    </location>
</feature>
<feature type="compositionally biased region" description="Basic and acidic residues" evidence="6">
    <location>
        <begin position="695"/>
        <end position="707"/>
    </location>
</feature>
<dbReference type="GO" id="GO:0006313">
    <property type="term" value="P:DNA transposition"/>
    <property type="evidence" value="ECO:0007669"/>
    <property type="project" value="InterPro"/>
</dbReference>
<keyword evidence="3" id="KW-0964">Secreted</keyword>
<dbReference type="Gene3D" id="3.40.50.720">
    <property type="entry name" value="NAD(P)-binding Rossmann-like Domain"/>
    <property type="match status" value="1"/>
</dbReference>
<evidence type="ECO:0000256" key="5">
    <source>
        <dbReference type="ARBA" id="ARBA00022729"/>
    </source>
</evidence>
<feature type="compositionally biased region" description="Acidic residues" evidence="6">
    <location>
        <begin position="351"/>
        <end position="367"/>
    </location>
</feature>
<feature type="region of interest" description="Disordered" evidence="6">
    <location>
        <begin position="456"/>
        <end position="485"/>
    </location>
</feature>
<dbReference type="SUPFAM" id="SSF51735">
    <property type="entry name" value="NAD(P)-binding Rossmann-fold domains"/>
    <property type="match status" value="1"/>
</dbReference>
<dbReference type="PRINTS" id="PR00081">
    <property type="entry name" value="GDHRDH"/>
</dbReference>
<gene>
    <name evidence="8" type="ORF">J4Q44_G00338270</name>
</gene>
<organism evidence="8 9">
    <name type="scientific">Coregonus suidteri</name>
    <dbReference type="NCBI Taxonomy" id="861788"/>
    <lineage>
        <taxon>Eukaryota</taxon>
        <taxon>Metazoa</taxon>
        <taxon>Chordata</taxon>
        <taxon>Craniata</taxon>
        <taxon>Vertebrata</taxon>
        <taxon>Euteleostomi</taxon>
        <taxon>Actinopterygii</taxon>
        <taxon>Neopterygii</taxon>
        <taxon>Teleostei</taxon>
        <taxon>Protacanthopterygii</taxon>
        <taxon>Salmoniformes</taxon>
        <taxon>Salmonidae</taxon>
        <taxon>Coregoninae</taxon>
        <taxon>Coregonus</taxon>
    </lineage>
</organism>
<feature type="region of interest" description="Disordered" evidence="6">
    <location>
        <begin position="660"/>
        <end position="679"/>
    </location>
</feature>
<keyword evidence="9" id="KW-1185">Reference proteome</keyword>
<name>A0AAN8KVJ9_9TELE</name>
<feature type="compositionally biased region" description="Basic and acidic residues" evidence="6">
    <location>
        <begin position="433"/>
        <end position="442"/>
    </location>
</feature>
<protein>
    <recommendedName>
        <fullName evidence="7">Transposase Tc1-like domain-containing protein</fullName>
    </recommendedName>
</protein>
<reference evidence="8 9" key="1">
    <citation type="submission" date="2021-04" db="EMBL/GenBank/DDBJ databases">
        <authorList>
            <person name="De Guttry C."/>
            <person name="Zahm M."/>
            <person name="Klopp C."/>
            <person name="Cabau C."/>
            <person name="Louis A."/>
            <person name="Berthelot C."/>
            <person name="Parey E."/>
            <person name="Roest Crollius H."/>
            <person name="Montfort J."/>
            <person name="Robinson-Rechavi M."/>
            <person name="Bucao C."/>
            <person name="Bouchez O."/>
            <person name="Gislard M."/>
            <person name="Lluch J."/>
            <person name="Milhes M."/>
            <person name="Lampietro C."/>
            <person name="Lopez Roques C."/>
            <person name="Donnadieu C."/>
            <person name="Braasch I."/>
            <person name="Desvignes T."/>
            <person name="Postlethwait J."/>
            <person name="Bobe J."/>
            <person name="Wedekind C."/>
            <person name="Guiguen Y."/>
        </authorList>
    </citation>
    <scope>NUCLEOTIDE SEQUENCE [LARGE SCALE GENOMIC DNA]</scope>
    <source>
        <strain evidence="8">Cs_M1</strain>
        <tissue evidence="8">Blood</tissue>
    </source>
</reference>
<keyword evidence="5" id="KW-0732">Signal</keyword>
<evidence type="ECO:0000256" key="1">
    <source>
        <dbReference type="ARBA" id="ARBA00004613"/>
    </source>
</evidence>
<dbReference type="GO" id="GO:0003677">
    <property type="term" value="F:DNA binding"/>
    <property type="evidence" value="ECO:0007669"/>
    <property type="project" value="InterPro"/>
</dbReference>
<feature type="compositionally biased region" description="Basic and acidic residues" evidence="6">
    <location>
        <begin position="471"/>
        <end position="485"/>
    </location>
</feature>
<feature type="region of interest" description="Disordered" evidence="6">
    <location>
        <begin position="341"/>
        <end position="442"/>
    </location>
</feature>
<dbReference type="Proteomes" id="UP001356427">
    <property type="component" value="Unassembled WGS sequence"/>
</dbReference>
<dbReference type="InterPro" id="IPR001990">
    <property type="entry name" value="Granin"/>
</dbReference>
<feature type="region of interest" description="Disordered" evidence="6">
    <location>
        <begin position="693"/>
        <end position="720"/>
    </location>
</feature>
<dbReference type="EMBL" id="JAGTTL010000033">
    <property type="protein sequence ID" value="KAK6296114.1"/>
    <property type="molecule type" value="Genomic_DNA"/>
</dbReference>
<dbReference type="Pfam" id="PF01498">
    <property type="entry name" value="HTH_Tnp_Tc3_2"/>
    <property type="match status" value="1"/>
</dbReference>
<dbReference type="GO" id="GO:0030141">
    <property type="term" value="C:secretory granule"/>
    <property type="evidence" value="ECO:0007669"/>
    <property type="project" value="InterPro"/>
</dbReference>
<dbReference type="Pfam" id="PF00106">
    <property type="entry name" value="adh_short"/>
    <property type="match status" value="1"/>
</dbReference>
<feature type="compositionally biased region" description="Basic and acidic residues" evidence="6">
    <location>
        <begin position="615"/>
        <end position="634"/>
    </location>
</feature>
<feature type="region of interest" description="Disordered" evidence="6">
    <location>
        <begin position="593"/>
        <end position="637"/>
    </location>
</feature>
<dbReference type="GO" id="GO:0005576">
    <property type="term" value="C:extracellular region"/>
    <property type="evidence" value="ECO:0007669"/>
    <property type="project" value="UniProtKB-SubCell"/>
</dbReference>
<dbReference type="Pfam" id="PF01271">
    <property type="entry name" value="Granin"/>
    <property type="match status" value="1"/>
</dbReference>
<dbReference type="PANTHER" id="PTHR15119:SF1">
    <property type="entry name" value="SECRETOGRANIN-2-RELATED"/>
    <property type="match status" value="1"/>
</dbReference>
<dbReference type="GO" id="GO:0015074">
    <property type="term" value="P:DNA integration"/>
    <property type="evidence" value="ECO:0007669"/>
    <property type="project" value="InterPro"/>
</dbReference>
<evidence type="ECO:0000256" key="2">
    <source>
        <dbReference type="ARBA" id="ARBA00005723"/>
    </source>
</evidence>
<dbReference type="InterPro" id="IPR002492">
    <property type="entry name" value="Transposase_Tc1-like"/>
</dbReference>
<comment type="similarity">
    <text evidence="2">Belongs to the chromogranin/secretogranin protein family.</text>
</comment>
<evidence type="ECO:0000313" key="9">
    <source>
        <dbReference type="Proteomes" id="UP001356427"/>
    </source>
</evidence>
<feature type="compositionally biased region" description="Basic and acidic residues" evidence="6">
    <location>
        <begin position="213"/>
        <end position="222"/>
    </location>
</feature>
<proteinExistence type="inferred from homology"/>
<comment type="caution">
    <text evidence="8">The sequence shown here is derived from an EMBL/GenBank/DDBJ whole genome shotgun (WGS) entry which is preliminary data.</text>
</comment>
<evidence type="ECO:0000313" key="8">
    <source>
        <dbReference type="EMBL" id="KAK6296114.1"/>
    </source>
</evidence>
<feature type="compositionally biased region" description="Polar residues" evidence="6">
    <location>
        <begin position="192"/>
        <end position="201"/>
    </location>
</feature>
<sequence length="1324" mass="148613">MITRTPVHLQARLKFARVHLDDPEEDWENVICRWVIKRDRGGEVALAPGCVDSYDPGKGLICLAVAGSLSEPPGNDILAEDTMPSLPKLSSAGMAFLLSLLPLLLGSGSVQGASLREHRLRGSELDPQQRDAPYLPTNADMLKALEYIESLRQSTGAVVSAPQEQAPLTPDYDTTNIDLDSEKLRSMLRLASPTQTSQSKIGQDQDDEEDEEGERKKEDKTQEWLQAVLSTLQQTEKGPKPAPVRPSVARQALGKGRRPAKEEESQVGEGVAYPWSQQQHASRSYRKYPLMFEDEDGEEEGRAPGPESPFKRTNENMEGKYTPQNLANLQSVFEELGRIANAKAGHKRQTEDDEDDYDEVEDDDDDDMFRVRNLAYEDVMGGEDWTPLEEQVEMEEEERDNRQAFNRGLKDDEEDDEEEGIDEVKRSSQPGPGEHDPDDITKLVDYYLLKVLEKTEQERKRELEEEEEEREERRAAQTQHSDKVDPQAIYQLIQISQKLQIPPEDLMDMLKSGEMTKQARTPLRTQAHSQTPNDLAKVEDKLTHISSKKNKIPPETFFNRRLPETQTSNVPEEINTEDILKILGLGSVANQNAHALKKQKQHTSPPSRFYAPAGRQRDYMFSEPNVPEKGKDDYDNTVDEDELSTYLAAQMLVQYPQVANKADQKKRASQPRSQDDQLVLGKFEQAIQDYFDQMDSDRSPPQKRQSEPEEDTGDASQTQGLDDDTLLKILGYLNPETEEGEDKDLYAKTVKGIVSASSIAVPTAVLEVSRISPPIRNSSRMKSLQWRKLQERGGRANTIRVISLITFFFSLSVTGVNHFCSRSFPCRLNSSRKRICGERGQELLFPTRRWVAEGMTEFTRSAFLSAAKRFVEKDLEVSMAGRVFMITGANSGIGRATAMAIARRGGTVHMVCRDKDKAEEARADIVKESGNKEIYVHILDLSETRKVWEFAEAFKRKYKALNVLINNAGCIMSERDVNAEGLEKSFASNVMGVYILTKGLIPLLEKSAEPRVITVSSGGMLVQKLRTGNLQTEIGRYDGTMVYAQHKRQQVVMTEQWAKTHSNVHFSVMHPGWVDTPAVANAMPDFHQSMKDSLRTPEQGADTAVWLAISEAAATKPSGSFFQDRRMVSAHLPLAWTHSSQLEQQKFMSVTIRPLEGSMSIKAMLCFPSWNVANAVRLEDETKWYVPKNTVASIILKWKKPGTTKTLPRAGRPAKLSNRGRRTLVREVTKNPKVTLKELQSSSVEMGEPSRRTTISAALHQSGLYGTEATPHVTSGGNLLVASYPRRLEAVVAAKGHQLPGQLQVAHRLHSFTGDGEEEREREG</sequence>
<comment type="subcellular location">
    <subcellularLocation>
        <location evidence="1">Secreted</location>
    </subcellularLocation>
</comment>
<dbReference type="PANTHER" id="PTHR15119">
    <property type="entry name" value="SECRETOGRANIN II"/>
    <property type="match status" value="1"/>
</dbReference>
<accession>A0AAN8KVJ9</accession>
<keyword evidence="4" id="KW-0165">Cleavage on pair of basic residues</keyword>